<dbReference type="AlphaFoldDB" id="A0A7I8W528"/>
<dbReference type="PANTHER" id="PTHR34105:SF1">
    <property type="entry name" value="PROLINE-, GLUTAMIC ACID- AND LEUCINE-RICH PROTEIN 1"/>
    <property type="match status" value="1"/>
</dbReference>
<gene>
    <name evidence="2" type="ORF">DGYR_LOCUS10735</name>
</gene>
<comment type="caution">
    <text evidence="2">The sequence shown here is derived from an EMBL/GenBank/DDBJ whole genome shotgun (WGS) entry which is preliminary data.</text>
</comment>
<dbReference type="SUPFAM" id="SSF48371">
    <property type="entry name" value="ARM repeat"/>
    <property type="match status" value="1"/>
</dbReference>
<keyword evidence="3" id="KW-1185">Reference proteome</keyword>
<dbReference type="PANTHER" id="PTHR34105">
    <property type="entry name" value="PROLINE-, GLUTAMIC ACID- AND LEUCINE-RICH PROTEIN 1"/>
    <property type="match status" value="1"/>
</dbReference>
<protein>
    <submittedName>
        <fullName evidence="2">DgyrCDS11394</fullName>
    </submittedName>
</protein>
<evidence type="ECO:0000313" key="2">
    <source>
        <dbReference type="EMBL" id="CAD5123006.1"/>
    </source>
</evidence>
<organism evidence="2 3">
    <name type="scientific">Dimorphilus gyrociliatus</name>
    <dbReference type="NCBI Taxonomy" id="2664684"/>
    <lineage>
        <taxon>Eukaryota</taxon>
        <taxon>Metazoa</taxon>
        <taxon>Spiralia</taxon>
        <taxon>Lophotrochozoa</taxon>
        <taxon>Annelida</taxon>
        <taxon>Polychaeta</taxon>
        <taxon>Polychaeta incertae sedis</taxon>
        <taxon>Dinophilidae</taxon>
        <taxon>Dimorphilus</taxon>
    </lineage>
</organism>
<name>A0A7I8W528_9ANNE</name>
<reference evidence="2 3" key="1">
    <citation type="submission" date="2020-08" db="EMBL/GenBank/DDBJ databases">
        <authorList>
            <person name="Hejnol A."/>
        </authorList>
    </citation>
    <scope>NUCLEOTIDE SEQUENCE [LARGE SCALE GENOMIC DNA]</scope>
</reference>
<proteinExistence type="predicted"/>
<dbReference type="InterPro" id="IPR016024">
    <property type="entry name" value="ARM-type_fold"/>
</dbReference>
<dbReference type="EMBL" id="CAJFCJ010000019">
    <property type="protein sequence ID" value="CAD5123006.1"/>
    <property type="molecule type" value="Genomic_DNA"/>
</dbReference>
<dbReference type="Proteomes" id="UP000549394">
    <property type="component" value="Unassembled WGS sequence"/>
</dbReference>
<feature type="region of interest" description="Disordered" evidence="1">
    <location>
        <begin position="254"/>
        <end position="273"/>
    </location>
</feature>
<evidence type="ECO:0000313" key="3">
    <source>
        <dbReference type="Proteomes" id="UP000549394"/>
    </source>
</evidence>
<sequence length="569" mass="64993">MAEKCFIKEHLWLVKDDLDVNSCIIKSQVNADSQQIRNIKDSLNSSDIDEQENGLDILAYALKNCDLKYLELNIVDWLRALLHNFINNNGSPFKLKAKSLNVAALLFYQLNAIPTVKAQIKKDYTNSIFETVLNLKSTRCSIAQLIFLRTVLSVFPHSIGNLKMKMEKFTLNFLKNEKPQPEVVYEAAKTLPYVLAMGSVSGSSGNPENTFAKLYFRMCCRLLVTCHKLLDFLIMDEYKGKEIEKELDAQPILEGIPDMNGSSAKKPRRYEDDDELTPTKAAVYFEIMIFTLRQLLTTPTKNQVEIPVTPIIELLNRIVNFCAFSKEELLPHIDGNLTWNHIVYYATLVLESLTKSCKETTVSRYKNFLDIYIYLLEETTNYRSKQNNGIIRKTAYAGLEALLKNCSAIQPHADNKTIVKILKFAIIDCKEDCRQGDASKPPVFNFERNECSKVACLRVLITYVLNYGKHISGENFQSLLSFLFEKIFQVQMDLKKNNFNNSSFSYSVNYRYSLYNLLKICILNCSFDLDPPINYSAVAFRQGLLDPNQMIADLSKEAISLCSILSNCQ</sequence>
<evidence type="ECO:0000256" key="1">
    <source>
        <dbReference type="SAM" id="MobiDB-lite"/>
    </source>
</evidence>
<dbReference type="GO" id="GO:0005634">
    <property type="term" value="C:nucleus"/>
    <property type="evidence" value="ECO:0007669"/>
    <property type="project" value="TreeGrafter"/>
</dbReference>
<dbReference type="GO" id="GO:0006364">
    <property type="term" value="P:rRNA processing"/>
    <property type="evidence" value="ECO:0007669"/>
    <property type="project" value="TreeGrafter"/>
</dbReference>
<accession>A0A7I8W528</accession>